<keyword evidence="16" id="KW-0735">Signal-anchor</keyword>
<keyword evidence="10" id="KW-0645">Protease</keyword>
<dbReference type="InterPro" id="IPR050396">
    <property type="entry name" value="Glycosyltr_51/Transpeptidase"/>
</dbReference>
<evidence type="ECO:0000256" key="16">
    <source>
        <dbReference type="ARBA" id="ARBA00022968"/>
    </source>
</evidence>
<evidence type="ECO:0000256" key="4">
    <source>
        <dbReference type="ARBA" id="ARBA00007739"/>
    </source>
</evidence>
<dbReference type="STRING" id="1122619.GCA_000373745_02267"/>
<dbReference type="GO" id="GO:0008658">
    <property type="term" value="F:penicillin binding"/>
    <property type="evidence" value="ECO:0007669"/>
    <property type="project" value="InterPro"/>
</dbReference>
<sequence>MSQKKQSPKTSGFGSFISRFFVKTLFFGLGLAVCGLIFGTLVVSSVWPNLPNLTAMTDYRPRVPLRIYTADKILIAEYGEERRNVLRIDEFPEHMKLAILAAEDDNFYEHSGVDWRGVIRAALANVSSGGRAQGASTITMQVARNFYLSSEKSYLRKFYELLLTYKIEENLSKDQILELYMNQIYLGHRSYGFSVAARTYFAKPLSEVTLGEAAVLAGIPKAPSVNNPRTNLQGALDRQHYVLGRMLSLGFITQEEYDEAKAEEITTRSLHEIESEEASRITQVQRQGQYVAELARQLMYLTYKDNVYGRGLNVYTTVDSKDQAAAYHALRKNIMQFTRNRPYPGPEGEVELAEGIEKDDEAMERILYDIRKEHPNDDDLLVAVVLSSAADKVTLMRRVGEVIELTGDELNNARRALPPKPNNAEPILRGSIVYIQRFGKDGWSIVNQPAVEGAFVALDANDGAIRSMIGGFNFNRGDFNRVTQAWRQPGSTFKPFVYAAGLERGITPETHISDQPFVLTAKQTGSAPWHPKNYGGRYTESQTMRRGLYQSRNMISIRVLEAVGADFARDYIARFGFDIRRQPQKSAYLTMALGAGSVTPLQMAGAYAVFANGGYRVNPYIIDYVLDPEGNEIMRTQPQKADDESNRVLDERTAYLMNNLLHGVATSGTAARTSSTLGRKDLHGKTGTTNQSFDAWYAGYTPNLVGIAWMGYDQPRSLGSNATGGQLAMPIWIEYMQTALKGVPEESAGPVPDGLTSMDGNFYYDEFPKGKAFVNLGTKKGSTTDSGSFIGSDGQRFTPIQPRRDPLQQTIESFNPTGGPPIRF</sequence>
<dbReference type="GO" id="GO:0006508">
    <property type="term" value="P:proteolysis"/>
    <property type="evidence" value="ECO:0007669"/>
    <property type="project" value="UniProtKB-KW"/>
</dbReference>
<keyword evidence="8" id="KW-0997">Cell inner membrane</keyword>
<keyword evidence="20" id="KW-0046">Antibiotic resistance</keyword>
<evidence type="ECO:0000256" key="2">
    <source>
        <dbReference type="ARBA" id="ARBA00004752"/>
    </source>
</evidence>
<evidence type="ECO:0000256" key="12">
    <source>
        <dbReference type="ARBA" id="ARBA00022679"/>
    </source>
</evidence>
<dbReference type="GO" id="GO:0008955">
    <property type="term" value="F:peptidoglycan glycosyltransferase activity"/>
    <property type="evidence" value="ECO:0007669"/>
    <property type="project" value="UniProtKB-EC"/>
</dbReference>
<protein>
    <recommendedName>
        <fullName evidence="6">Penicillin-binding protein 1A</fullName>
        <ecNumber evidence="24">2.4.99.28</ecNumber>
        <ecNumber evidence="5">3.4.16.4</ecNumber>
    </recommendedName>
</protein>
<evidence type="ECO:0000256" key="7">
    <source>
        <dbReference type="ARBA" id="ARBA00022475"/>
    </source>
</evidence>
<dbReference type="GO" id="GO:0009002">
    <property type="term" value="F:serine-type D-Ala-D-Ala carboxypeptidase activity"/>
    <property type="evidence" value="ECO:0007669"/>
    <property type="project" value="UniProtKB-EC"/>
</dbReference>
<dbReference type="InterPro" id="IPR012340">
    <property type="entry name" value="NA-bd_OB-fold"/>
</dbReference>
<feature type="domain" description="Glycosyl transferase family 51" evidence="30">
    <location>
        <begin position="74"/>
        <end position="246"/>
    </location>
</feature>
<evidence type="ECO:0000256" key="15">
    <source>
        <dbReference type="ARBA" id="ARBA00022960"/>
    </source>
</evidence>
<dbReference type="AlphaFoldDB" id="A0A378XHV8"/>
<dbReference type="GO" id="GO:0005886">
    <property type="term" value="C:plasma membrane"/>
    <property type="evidence" value="ECO:0007669"/>
    <property type="project" value="UniProtKB-SubCell"/>
</dbReference>
<keyword evidence="21" id="KW-0511">Multifunctional enzyme</keyword>
<comment type="similarity">
    <text evidence="4">In the N-terminal section; belongs to the glycosyltransferase 51 family.</text>
</comment>
<dbReference type="Gene3D" id="2.40.50.140">
    <property type="entry name" value="Nucleic acid-binding proteins"/>
    <property type="match status" value="1"/>
</dbReference>
<comment type="pathway">
    <text evidence="2">Cell wall biogenesis; peptidoglycan biosynthesis.</text>
</comment>
<evidence type="ECO:0000256" key="10">
    <source>
        <dbReference type="ARBA" id="ARBA00022670"/>
    </source>
</evidence>
<keyword evidence="14" id="KW-0378">Hydrolase</keyword>
<evidence type="ECO:0000313" key="34">
    <source>
        <dbReference type="Proteomes" id="UP000254603"/>
    </source>
</evidence>
<evidence type="ECO:0000259" key="30">
    <source>
        <dbReference type="Pfam" id="PF00912"/>
    </source>
</evidence>
<dbReference type="EMBL" id="CP065725">
    <property type="protein sequence ID" value="QPT39227.1"/>
    <property type="molecule type" value="Genomic_DNA"/>
</dbReference>
<evidence type="ECO:0000256" key="8">
    <source>
        <dbReference type="ARBA" id="ARBA00022519"/>
    </source>
</evidence>
<dbReference type="NCBIfam" id="TIGR02074">
    <property type="entry name" value="PBP_1a_fam"/>
    <property type="match status" value="1"/>
</dbReference>
<dbReference type="Pfam" id="PF17092">
    <property type="entry name" value="PCB_OB"/>
    <property type="match status" value="1"/>
</dbReference>
<evidence type="ECO:0000256" key="3">
    <source>
        <dbReference type="ARBA" id="ARBA00007090"/>
    </source>
</evidence>
<keyword evidence="9" id="KW-0121">Carboxypeptidase</keyword>
<feature type="domain" description="Penicillin-binding protein transpeptidase" evidence="29">
    <location>
        <begin position="453"/>
        <end position="703"/>
    </location>
</feature>
<comment type="pathway">
    <text evidence="26">Glycan biosynthesis.</text>
</comment>
<dbReference type="EC" id="3.4.16.4" evidence="5"/>
<dbReference type="EMBL" id="UGSB01000001">
    <property type="protein sequence ID" value="SUA55338.1"/>
    <property type="molecule type" value="Genomic_DNA"/>
</dbReference>
<dbReference type="InterPro" id="IPR031376">
    <property type="entry name" value="PCB_OB"/>
</dbReference>
<dbReference type="Proteomes" id="UP000594903">
    <property type="component" value="Chromosome"/>
</dbReference>
<keyword evidence="15" id="KW-0133">Cell shape</keyword>
<dbReference type="Pfam" id="PF00912">
    <property type="entry name" value="Transgly"/>
    <property type="match status" value="1"/>
</dbReference>
<evidence type="ECO:0000256" key="1">
    <source>
        <dbReference type="ARBA" id="ARBA00004249"/>
    </source>
</evidence>
<comment type="catalytic activity">
    <reaction evidence="25">
        <text>[GlcNAc-(1-&gt;4)-Mur2Ac(oyl-L-Ala-gamma-D-Glu-L-Lys-D-Ala-D-Ala)](n)-di-trans,octa-cis-undecaprenyl diphosphate + beta-D-GlcNAc-(1-&gt;4)-Mur2Ac(oyl-L-Ala-gamma-D-Glu-L-Lys-D-Ala-D-Ala)-di-trans,octa-cis-undecaprenyl diphosphate = [GlcNAc-(1-&gt;4)-Mur2Ac(oyl-L-Ala-gamma-D-Glu-L-Lys-D-Ala-D-Ala)](n+1)-di-trans,octa-cis-undecaprenyl diphosphate + di-trans,octa-cis-undecaprenyl diphosphate + H(+)</text>
        <dbReference type="Rhea" id="RHEA:23708"/>
        <dbReference type="Rhea" id="RHEA-COMP:9602"/>
        <dbReference type="Rhea" id="RHEA-COMP:9603"/>
        <dbReference type="ChEBI" id="CHEBI:15378"/>
        <dbReference type="ChEBI" id="CHEBI:58405"/>
        <dbReference type="ChEBI" id="CHEBI:60033"/>
        <dbReference type="ChEBI" id="CHEBI:78435"/>
        <dbReference type="EC" id="2.4.99.28"/>
    </reaction>
</comment>
<keyword evidence="19 28" id="KW-0472">Membrane</keyword>
<keyword evidence="17" id="KW-0573">Peptidoglycan synthesis</keyword>
<keyword evidence="7" id="KW-1003">Cell membrane</keyword>
<dbReference type="InterPro" id="IPR023346">
    <property type="entry name" value="Lysozyme-like_dom_sf"/>
</dbReference>
<evidence type="ECO:0000256" key="19">
    <source>
        <dbReference type="ARBA" id="ARBA00023136"/>
    </source>
</evidence>
<evidence type="ECO:0000256" key="28">
    <source>
        <dbReference type="SAM" id="Phobius"/>
    </source>
</evidence>
<evidence type="ECO:0000256" key="17">
    <source>
        <dbReference type="ARBA" id="ARBA00022984"/>
    </source>
</evidence>
<dbReference type="OrthoDB" id="9766909at2"/>
<dbReference type="PANTHER" id="PTHR32282:SF27">
    <property type="entry name" value="PENICILLIN-BINDING PROTEIN 1A"/>
    <property type="match status" value="1"/>
</dbReference>
<evidence type="ECO:0000256" key="18">
    <source>
        <dbReference type="ARBA" id="ARBA00022989"/>
    </source>
</evidence>
<dbReference type="GO" id="GO:0030288">
    <property type="term" value="C:outer membrane-bounded periplasmic space"/>
    <property type="evidence" value="ECO:0007669"/>
    <property type="project" value="TreeGrafter"/>
</dbReference>
<feature type="transmembrane region" description="Helical" evidence="28">
    <location>
        <begin position="20"/>
        <end position="47"/>
    </location>
</feature>
<evidence type="ECO:0000256" key="20">
    <source>
        <dbReference type="ARBA" id="ARBA00023251"/>
    </source>
</evidence>
<keyword evidence="18 28" id="KW-1133">Transmembrane helix</keyword>
<gene>
    <name evidence="33" type="primary">mrcA_2</name>
    <name evidence="32" type="ORF">I6G29_08570</name>
    <name evidence="33" type="ORF">NCTC11997_01779</name>
</gene>
<dbReference type="EC" id="2.4.99.28" evidence="24"/>
<feature type="compositionally biased region" description="Polar residues" evidence="27">
    <location>
        <begin position="807"/>
        <end position="816"/>
    </location>
</feature>
<dbReference type="Pfam" id="PF00905">
    <property type="entry name" value="Transpeptidase"/>
    <property type="match status" value="1"/>
</dbReference>
<comment type="similarity">
    <text evidence="3">In the C-terminal section; belongs to the transpeptidase family.</text>
</comment>
<keyword evidence="13 28" id="KW-0812">Transmembrane</keyword>
<dbReference type="Gene3D" id="3.40.710.10">
    <property type="entry name" value="DD-peptidase/beta-lactamase superfamily"/>
    <property type="match status" value="2"/>
</dbReference>
<organism evidence="33 34">
    <name type="scientific">Oligella ureolytica</name>
    <dbReference type="NCBI Taxonomy" id="90244"/>
    <lineage>
        <taxon>Bacteria</taxon>
        <taxon>Pseudomonadati</taxon>
        <taxon>Pseudomonadota</taxon>
        <taxon>Betaproteobacteria</taxon>
        <taxon>Burkholderiales</taxon>
        <taxon>Alcaligenaceae</taxon>
        <taxon>Oligella</taxon>
    </lineage>
</organism>
<accession>A0A378XHV8</accession>
<evidence type="ECO:0000256" key="13">
    <source>
        <dbReference type="ARBA" id="ARBA00022692"/>
    </source>
</evidence>
<name>A0A378XHV8_9BURK</name>
<evidence type="ECO:0000256" key="23">
    <source>
        <dbReference type="ARBA" id="ARBA00034000"/>
    </source>
</evidence>
<evidence type="ECO:0000256" key="6">
    <source>
        <dbReference type="ARBA" id="ARBA00018638"/>
    </source>
</evidence>
<evidence type="ECO:0000256" key="24">
    <source>
        <dbReference type="ARBA" id="ARBA00044770"/>
    </source>
</evidence>
<comment type="subcellular location">
    <subcellularLocation>
        <location evidence="1">Cell inner membrane</location>
        <topology evidence="1">Single-pass type II membrane protein</topology>
    </subcellularLocation>
</comment>
<reference evidence="32 35" key="2">
    <citation type="submission" date="2020-12" db="EMBL/GenBank/DDBJ databases">
        <title>FDA dAtabase for Regulatory Grade micrObial Sequences (FDA-ARGOS): Supporting development and validation of Infectious Disease Dx tests.</title>
        <authorList>
            <person name="Sproer C."/>
            <person name="Gronow S."/>
            <person name="Severitt S."/>
            <person name="Schroder I."/>
            <person name="Tallon L."/>
            <person name="Sadzewicz L."/>
            <person name="Zhao X."/>
            <person name="Boylan J."/>
            <person name="Ott S."/>
            <person name="Bowen H."/>
            <person name="Vavikolanu K."/>
            <person name="Mehta A."/>
            <person name="Aluvathingal J."/>
            <person name="Nadendla S."/>
            <person name="Lowell S."/>
            <person name="Myers T."/>
            <person name="Yan Y."/>
            <person name="Sichtig H."/>
        </authorList>
    </citation>
    <scope>NUCLEOTIDE SEQUENCE [LARGE SCALE GENOMIC DNA]</scope>
    <source>
        <strain evidence="32 35">FDAARGOS_872</strain>
    </source>
</reference>
<dbReference type="InterPro" id="IPR001264">
    <property type="entry name" value="Glyco_trans_51"/>
</dbReference>
<comment type="catalytic activity">
    <reaction evidence="23">
        <text>Preferential cleavage: (Ac)2-L-Lys-D-Ala-|-D-Ala. Also transpeptidation of peptidyl-alanyl moieties that are N-acyl substituents of D-alanine.</text>
        <dbReference type="EC" id="3.4.16.4"/>
    </reaction>
</comment>
<evidence type="ECO:0000256" key="11">
    <source>
        <dbReference type="ARBA" id="ARBA00022676"/>
    </source>
</evidence>
<keyword evidence="11" id="KW-0328">Glycosyltransferase</keyword>
<feature type="region of interest" description="Disordered" evidence="27">
    <location>
        <begin position="781"/>
        <end position="824"/>
    </location>
</feature>
<dbReference type="SUPFAM" id="SSF53955">
    <property type="entry name" value="Lysozyme-like"/>
    <property type="match status" value="1"/>
</dbReference>
<evidence type="ECO:0000313" key="32">
    <source>
        <dbReference type="EMBL" id="QPT39227.1"/>
    </source>
</evidence>
<dbReference type="PANTHER" id="PTHR32282">
    <property type="entry name" value="BINDING PROTEIN TRANSPEPTIDASE, PUTATIVE-RELATED"/>
    <property type="match status" value="1"/>
</dbReference>
<dbReference type="InterPro" id="IPR001460">
    <property type="entry name" value="PCN-bd_Tpept"/>
</dbReference>
<dbReference type="InterPro" id="IPR012338">
    <property type="entry name" value="Beta-lactam/transpept-like"/>
</dbReference>
<evidence type="ECO:0000259" key="29">
    <source>
        <dbReference type="Pfam" id="PF00905"/>
    </source>
</evidence>
<feature type="domain" description="Penicillin-binding protein OB-like" evidence="31">
    <location>
        <begin position="343"/>
        <end position="451"/>
    </location>
</feature>
<dbReference type="GO" id="GO:0046677">
    <property type="term" value="P:response to antibiotic"/>
    <property type="evidence" value="ECO:0007669"/>
    <property type="project" value="UniProtKB-KW"/>
</dbReference>
<keyword evidence="22" id="KW-0961">Cell wall biogenesis/degradation</keyword>
<dbReference type="Proteomes" id="UP000254603">
    <property type="component" value="Unassembled WGS sequence"/>
</dbReference>
<dbReference type="FunFam" id="1.10.3810.10:FF:000003">
    <property type="entry name" value="Penicillin-binding protein 1a"/>
    <property type="match status" value="1"/>
</dbReference>
<evidence type="ECO:0000313" key="33">
    <source>
        <dbReference type="EMBL" id="SUA55338.1"/>
    </source>
</evidence>
<dbReference type="UniPathway" id="UPA00219"/>
<dbReference type="SUPFAM" id="SSF56601">
    <property type="entry name" value="beta-lactamase/transpeptidase-like"/>
    <property type="match status" value="1"/>
</dbReference>
<evidence type="ECO:0000259" key="31">
    <source>
        <dbReference type="Pfam" id="PF17092"/>
    </source>
</evidence>
<evidence type="ECO:0000256" key="14">
    <source>
        <dbReference type="ARBA" id="ARBA00022801"/>
    </source>
</evidence>
<dbReference type="GO" id="GO:0008360">
    <property type="term" value="P:regulation of cell shape"/>
    <property type="evidence" value="ECO:0007669"/>
    <property type="project" value="UniProtKB-KW"/>
</dbReference>
<proteinExistence type="inferred from homology"/>
<keyword evidence="35" id="KW-1185">Reference proteome</keyword>
<keyword evidence="12" id="KW-0808">Transferase</keyword>
<evidence type="ECO:0000313" key="35">
    <source>
        <dbReference type="Proteomes" id="UP000594903"/>
    </source>
</evidence>
<evidence type="ECO:0000256" key="27">
    <source>
        <dbReference type="SAM" id="MobiDB-lite"/>
    </source>
</evidence>
<reference evidence="33 34" key="1">
    <citation type="submission" date="2018-06" db="EMBL/GenBank/DDBJ databases">
        <authorList>
            <consortium name="Pathogen Informatics"/>
            <person name="Doyle S."/>
        </authorList>
    </citation>
    <scope>NUCLEOTIDE SEQUENCE [LARGE SCALE GENOMIC DNA]</scope>
    <source>
        <strain evidence="33 34">NCTC11997</strain>
    </source>
</reference>
<dbReference type="GO" id="GO:0009252">
    <property type="term" value="P:peptidoglycan biosynthetic process"/>
    <property type="evidence" value="ECO:0007669"/>
    <property type="project" value="UniProtKB-UniPathway"/>
</dbReference>
<dbReference type="InterPro" id="IPR036950">
    <property type="entry name" value="PBP_transglycosylase"/>
</dbReference>
<evidence type="ECO:0000256" key="9">
    <source>
        <dbReference type="ARBA" id="ARBA00022645"/>
    </source>
</evidence>
<dbReference type="Gene3D" id="1.10.3810.10">
    <property type="entry name" value="Biosynthetic peptidoglycan transglycosylase-like"/>
    <property type="match status" value="1"/>
</dbReference>
<evidence type="ECO:0000256" key="22">
    <source>
        <dbReference type="ARBA" id="ARBA00023316"/>
    </source>
</evidence>
<dbReference type="GO" id="GO:0071555">
    <property type="term" value="P:cell wall organization"/>
    <property type="evidence" value="ECO:0007669"/>
    <property type="project" value="UniProtKB-KW"/>
</dbReference>
<evidence type="ECO:0000256" key="5">
    <source>
        <dbReference type="ARBA" id="ARBA00012448"/>
    </source>
</evidence>
<evidence type="ECO:0000256" key="26">
    <source>
        <dbReference type="ARBA" id="ARBA00060592"/>
    </source>
</evidence>
<evidence type="ECO:0000256" key="25">
    <source>
        <dbReference type="ARBA" id="ARBA00049902"/>
    </source>
</evidence>
<evidence type="ECO:0000256" key="21">
    <source>
        <dbReference type="ARBA" id="ARBA00023268"/>
    </source>
</evidence>
<dbReference type="RefSeq" id="WP_018575452.1">
    <property type="nucleotide sequence ID" value="NZ_CP065725.1"/>
</dbReference>